<gene>
    <name evidence="2" type="ORF">FRACYDRAFT_243047</name>
</gene>
<accession>A0A1E7F4R1</accession>
<protein>
    <submittedName>
        <fullName evidence="2">Uncharacterized protein</fullName>
    </submittedName>
</protein>
<dbReference type="InParanoid" id="A0A1E7F4R1"/>
<reference evidence="2 3" key="1">
    <citation type="submission" date="2016-09" db="EMBL/GenBank/DDBJ databases">
        <title>Extensive genetic diversity and differential bi-allelic expression allows diatom success in the polar Southern Ocean.</title>
        <authorList>
            <consortium name="DOE Joint Genome Institute"/>
            <person name="Mock T."/>
            <person name="Otillar R.P."/>
            <person name="Strauss J."/>
            <person name="Dupont C."/>
            <person name="Frickenhaus S."/>
            <person name="Maumus F."/>
            <person name="Mcmullan M."/>
            <person name="Sanges R."/>
            <person name="Schmutz J."/>
            <person name="Toseland A."/>
            <person name="Valas R."/>
            <person name="Veluchamy A."/>
            <person name="Ward B.J."/>
            <person name="Allen A."/>
            <person name="Barry K."/>
            <person name="Falciatore A."/>
            <person name="Ferrante M."/>
            <person name="Fortunato A.E."/>
            <person name="Gloeckner G."/>
            <person name="Gruber A."/>
            <person name="Hipkin R."/>
            <person name="Janech M."/>
            <person name="Kroth P."/>
            <person name="Leese F."/>
            <person name="Lindquist E."/>
            <person name="Lyon B.R."/>
            <person name="Martin J."/>
            <person name="Mayer C."/>
            <person name="Parker M."/>
            <person name="Quesneville H."/>
            <person name="Raymond J."/>
            <person name="Uhlig C."/>
            <person name="Valentin K.U."/>
            <person name="Worden A.Z."/>
            <person name="Armbrust E.V."/>
            <person name="Bowler C."/>
            <person name="Green B."/>
            <person name="Moulton V."/>
            <person name="Van Oosterhout C."/>
            <person name="Grigoriev I."/>
        </authorList>
    </citation>
    <scope>NUCLEOTIDE SEQUENCE [LARGE SCALE GENOMIC DNA]</scope>
    <source>
        <strain evidence="2 3">CCMP1102</strain>
    </source>
</reference>
<dbReference type="EMBL" id="KV784362">
    <property type="protein sequence ID" value="OEU13172.1"/>
    <property type="molecule type" value="Genomic_DNA"/>
</dbReference>
<evidence type="ECO:0000313" key="2">
    <source>
        <dbReference type="EMBL" id="OEU13172.1"/>
    </source>
</evidence>
<dbReference type="Proteomes" id="UP000095751">
    <property type="component" value="Unassembled WGS sequence"/>
</dbReference>
<dbReference type="AlphaFoldDB" id="A0A1E7F4R1"/>
<keyword evidence="3" id="KW-1185">Reference proteome</keyword>
<proteinExistence type="predicted"/>
<name>A0A1E7F4R1_9STRA</name>
<sequence length="110" mass="12362">MIMHTFKDYHFLELQDDNGDVAGYTAIELFYYLMDQYVQLEAVADQIPTLHKILELNYDPNEEPQVYYKTDTTASTIKALTDNSNRLESGSGGRGNNGSGGKECGSTWII</sequence>
<organism evidence="2 3">
    <name type="scientific">Fragilariopsis cylindrus CCMP1102</name>
    <dbReference type="NCBI Taxonomy" id="635003"/>
    <lineage>
        <taxon>Eukaryota</taxon>
        <taxon>Sar</taxon>
        <taxon>Stramenopiles</taxon>
        <taxon>Ochrophyta</taxon>
        <taxon>Bacillariophyta</taxon>
        <taxon>Bacillariophyceae</taxon>
        <taxon>Bacillariophycidae</taxon>
        <taxon>Bacillariales</taxon>
        <taxon>Bacillariaceae</taxon>
        <taxon>Fragilariopsis</taxon>
    </lineage>
</organism>
<dbReference type="KEGG" id="fcy:FRACYDRAFT_243047"/>
<feature type="compositionally biased region" description="Gly residues" evidence="1">
    <location>
        <begin position="90"/>
        <end position="103"/>
    </location>
</feature>
<evidence type="ECO:0000256" key="1">
    <source>
        <dbReference type="SAM" id="MobiDB-lite"/>
    </source>
</evidence>
<evidence type="ECO:0000313" key="3">
    <source>
        <dbReference type="Proteomes" id="UP000095751"/>
    </source>
</evidence>
<feature type="region of interest" description="Disordered" evidence="1">
    <location>
        <begin position="82"/>
        <end position="110"/>
    </location>
</feature>